<organism evidence="2 3">
    <name type="scientific">Gallibacterium anatis</name>
    <dbReference type="NCBI Taxonomy" id="750"/>
    <lineage>
        <taxon>Bacteria</taxon>
        <taxon>Pseudomonadati</taxon>
        <taxon>Pseudomonadota</taxon>
        <taxon>Gammaproteobacteria</taxon>
        <taxon>Pasteurellales</taxon>
        <taxon>Pasteurellaceae</taxon>
        <taxon>Gallibacterium</taxon>
    </lineage>
</organism>
<keyword evidence="2" id="KW-0347">Helicase</keyword>
<dbReference type="PANTHER" id="PTHR10887">
    <property type="entry name" value="DNA2/NAM7 HELICASE FAMILY"/>
    <property type="match status" value="1"/>
</dbReference>
<dbReference type="Gene3D" id="3.40.50.300">
    <property type="entry name" value="P-loop containing nucleotide triphosphate hydrolases"/>
    <property type="match status" value="2"/>
</dbReference>
<evidence type="ECO:0000313" key="2">
    <source>
        <dbReference type="EMBL" id="OBW98564.1"/>
    </source>
</evidence>
<evidence type="ECO:0000313" key="3">
    <source>
        <dbReference type="Proteomes" id="UP000092643"/>
    </source>
</evidence>
<protein>
    <submittedName>
        <fullName evidence="2">Helicase</fullName>
    </submittedName>
</protein>
<name>A0A1A7PBK9_9PAST</name>
<proteinExistence type="predicted"/>
<dbReference type="Gene3D" id="1.10.510.10">
    <property type="entry name" value="Transferase(Phosphotransferase) domain 1"/>
    <property type="match status" value="2"/>
</dbReference>
<reference evidence="2 3" key="1">
    <citation type="submission" date="2014-11" db="EMBL/GenBank/DDBJ databases">
        <title>Pan-genome of Gallibacterium spp.</title>
        <authorList>
            <person name="Kudirkiene E."/>
            <person name="Bojesen A.M."/>
        </authorList>
    </citation>
    <scope>NUCLEOTIDE SEQUENCE [LARGE SCALE GENOMIC DNA]</scope>
    <source>
        <strain evidence="2 3">F 279</strain>
    </source>
</reference>
<dbReference type="OrthoDB" id="9757917at2"/>
<feature type="domain" description="Protein kinase" evidence="1">
    <location>
        <begin position="205"/>
        <end position="532"/>
    </location>
</feature>
<comment type="caution">
    <text evidence="2">The sequence shown here is derived from an EMBL/GenBank/DDBJ whole genome shotgun (WGS) entry which is preliminary data.</text>
</comment>
<dbReference type="InterPro" id="IPR047187">
    <property type="entry name" value="SF1_C_Upf1"/>
</dbReference>
<evidence type="ECO:0000259" key="1">
    <source>
        <dbReference type="PROSITE" id="PS50011"/>
    </source>
</evidence>
<dbReference type="PATRIC" id="fig|750.22.peg.1202"/>
<dbReference type="PROSITE" id="PS50011">
    <property type="entry name" value="PROTEIN_KINASE_DOM"/>
    <property type="match status" value="1"/>
</dbReference>
<dbReference type="EMBL" id="JTJO01000028">
    <property type="protein sequence ID" value="OBW98564.1"/>
    <property type="molecule type" value="Genomic_DNA"/>
</dbReference>
<dbReference type="SUPFAM" id="SSF56112">
    <property type="entry name" value="Protein kinase-like (PK-like)"/>
    <property type="match status" value="2"/>
</dbReference>
<dbReference type="InterPro" id="IPR011528">
    <property type="entry name" value="NERD"/>
</dbReference>
<dbReference type="InterPro" id="IPR011009">
    <property type="entry name" value="Kinase-like_dom_sf"/>
</dbReference>
<accession>A0A1A7PBK9</accession>
<dbReference type="GO" id="GO:0005524">
    <property type="term" value="F:ATP binding"/>
    <property type="evidence" value="ECO:0007669"/>
    <property type="project" value="InterPro"/>
</dbReference>
<keyword evidence="2" id="KW-0547">Nucleotide-binding</keyword>
<dbReference type="GO" id="GO:0004672">
    <property type="term" value="F:protein kinase activity"/>
    <property type="evidence" value="ECO:0007669"/>
    <property type="project" value="InterPro"/>
</dbReference>
<dbReference type="InterPro" id="IPR027417">
    <property type="entry name" value="P-loop_NTPase"/>
</dbReference>
<dbReference type="PANTHER" id="PTHR10887:SF495">
    <property type="entry name" value="HELICASE SENATAXIN ISOFORM X1-RELATED"/>
    <property type="match status" value="1"/>
</dbReference>
<dbReference type="RefSeq" id="WP_065232230.1">
    <property type="nucleotide sequence ID" value="NZ_JTJO01000028.1"/>
</dbReference>
<dbReference type="Proteomes" id="UP000092643">
    <property type="component" value="Unassembled WGS sequence"/>
</dbReference>
<gene>
    <name evidence="2" type="ORF">QV03_05890</name>
</gene>
<dbReference type="Pfam" id="PF08378">
    <property type="entry name" value="NERD"/>
    <property type="match status" value="1"/>
</dbReference>
<keyword evidence="2" id="KW-0378">Hydrolase</keyword>
<keyword evidence="2" id="KW-0067">ATP-binding</keyword>
<dbReference type="InterPro" id="IPR041677">
    <property type="entry name" value="DNA2/NAM7_AAA_11"/>
</dbReference>
<dbReference type="InterPro" id="IPR041679">
    <property type="entry name" value="DNA2/NAM7-like_C"/>
</dbReference>
<dbReference type="CDD" id="cd18808">
    <property type="entry name" value="SF1_C_Upf1"/>
    <property type="match status" value="1"/>
</dbReference>
<dbReference type="InterPro" id="IPR045055">
    <property type="entry name" value="DNA2/NAM7-like"/>
</dbReference>
<dbReference type="InterPro" id="IPR000719">
    <property type="entry name" value="Prot_kinase_dom"/>
</dbReference>
<dbReference type="Pfam" id="PF13086">
    <property type="entry name" value="AAA_11"/>
    <property type="match status" value="1"/>
</dbReference>
<dbReference type="SUPFAM" id="SSF52540">
    <property type="entry name" value="P-loop containing nucleoside triphosphate hydrolases"/>
    <property type="match status" value="1"/>
</dbReference>
<dbReference type="Pfam" id="PF13087">
    <property type="entry name" value="AAA_12"/>
    <property type="match status" value="1"/>
</dbReference>
<sequence>MKIQDWGGGMATHEVDAINKIKQAFKEPDCEASKKIKGKDFKVLQSLKSMFPWKGYAGFRFADLESRKEGEFDLVIVTHCNVLIVELKHWNGEEITNNGLRWYKGNQDMGMSPVDITRKKTFLLKRKLEKYCGKFSNSTEKYPIPKIEFLVVMTGNSDFSKLSENEKSHVISLSEFLTLADKQKFNKQFGKYTEYTANCTLNQNFTIFDEIFNGSTVKPKSISIHGYYAEDQPIFSHPKQIFQEYLAKTENSKHSDQALLRRWDFSKIDDPKAKTQDGRYRLVSREYDVLSNIKLQNRDLYQACLTYKSTPQKGEITVEHTDLFELFPQQKRFNQFVGGINGENLSIERRLGLVQLLLDKFAQLHKIGIAHRDLGEYSIWLSADDGITLSGFATAYWKSEETVGDIRTILEVSGDLAKNVFPISNRYRLTPYQYDVRSLAILAWHIIHAERVSEYSLSEMKQHLPEDTAWYSSILQKALSEQPFENAGKFLDAFNQNRPDEAIDFTFDFTRLEPFTRNINHSREYREDDDFIIETSEKEVYQSNGMLVKAWLGSDPQQDQQKARVVLSWLERVAQLGQLSPDYMPKIHEFGIAKKSGCLFTVSDFIDGKSWGNLDFSNEEKQTLIQKLISHIEHLHGLGFTHGDLKPENLLISRNQNDDELQIYILDVLDFSPTGHQFNTAYSPEFDHVTEKQRDNFAVMKMACELLGMTWNEPSEDYPEITDTIAQEYSDPVTAFISLSRFKDALNPKAITPMVNITVGGSDSFSPIDIYPDNGELFVQFEKSKQDDVLVKFIGFGGFLEVFYSVQERAFTHALAPVERTHIRKKDRDNSVISVPFGLSVVHGSYSEVSELNKILKNNDLFRQAINQFISKEIETSVNEIDDGSEYIETQAKTIRPNIHDLWQAILDTETEALPSFTASDGLVRTEQKEIYIPYDGEVNPLDQFKKDEVVEAISKSEDGEKIFKYGIVDINKSKLSEVHLKSQSITKLAGKIKEGTAIYLQSKQNKASFVRRKNALQRILDRESVINDLVEYFDEHCILPAEKYEIAVSNSEFARYDQPEKGVSLNEAQRTAFQRLISNGPLSLLQGPPGTGKTEFIAAFVHYLFDVQNVRNILLVSQSHEAVNTAAERIRKHCQRLETDLQLVRFSNREVSDSEILEDVFSPNLVGQKRRQLEVNKIHNICSLGRSMGLPESYLRERAEIAFDIGAQIRRYEKIINNSKDERIDEDDRRLRKKLEKNILDQAKSMGLQEILEIKDILPKFIAQLDKKYNIQPTESHQASQLINLTKDMLEALSNDRTNYDEFLARSRQLVIGTCVGIGQRHIGIADNTYDWVIVDEAARSISSELAIAMQSGSRILLVGDHKQLPPLYSEEHKNALARRLGISRRGEELDQALGSDFERVFLSQYGKQTCATLKTQYRMAPAIGDLVSACFYDNFLENGKTDDDVPDIYSKLPEKIKSSVTWLDTSFIPNAYHEQAKNGSLSNRAEADEIISLLDSFAKNNTFMNSEVVQTCLDKNEQAIGVICMYSEQKKLIYKKFNECSWDERFRRLVKIDSVDSYQGKENRVIILSLTRYDDAHTTGFLHLSNRINVALSRAMDKLIIVGAKVVWGYPKNKNTPLAKVLRFMQKNQSNSQYYAIKVLKHGVKK</sequence>
<dbReference type="GO" id="GO:0004386">
    <property type="term" value="F:helicase activity"/>
    <property type="evidence" value="ECO:0007669"/>
    <property type="project" value="UniProtKB-KW"/>
</dbReference>